<feature type="non-terminal residue" evidence="1">
    <location>
        <position position="1"/>
    </location>
</feature>
<evidence type="ECO:0000313" key="1">
    <source>
        <dbReference type="EMBL" id="GAH11478.1"/>
    </source>
</evidence>
<dbReference type="EMBL" id="BART01033824">
    <property type="protein sequence ID" value="GAH11478.1"/>
    <property type="molecule type" value="Genomic_DNA"/>
</dbReference>
<reference evidence="1" key="1">
    <citation type="journal article" date="2014" name="Front. Microbiol.">
        <title>High frequency of phylogenetically diverse reductive dehalogenase-homologous genes in deep subseafloor sedimentary metagenomes.</title>
        <authorList>
            <person name="Kawai M."/>
            <person name="Futagami T."/>
            <person name="Toyoda A."/>
            <person name="Takaki Y."/>
            <person name="Nishi S."/>
            <person name="Hori S."/>
            <person name="Arai W."/>
            <person name="Tsubouchi T."/>
            <person name="Morono Y."/>
            <person name="Uchiyama I."/>
            <person name="Ito T."/>
            <person name="Fujiyama A."/>
            <person name="Inagaki F."/>
            <person name="Takami H."/>
        </authorList>
    </citation>
    <scope>NUCLEOTIDE SEQUENCE</scope>
    <source>
        <strain evidence="1">Expedition CK06-06</strain>
    </source>
</reference>
<accession>X1ES92</accession>
<feature type="non-terminal residue" evidence="1">
    <location>
        <position position="224"/>
    </location>
</feature>
<comment type="caution">
    <text evidence="1">The sequence shown here is derived from an EMBL/GenBank/DDBJ whole genome shotgun (WGS) entry which is preliminary data.</text>
</comment>
<gene>
    <name evidence="1" type="ORF">S01H4_57989</name>
</gene>
<protein>
    <submittedName>
        <fullName evidence="1">Uncharacterized protein</fullName>
    </submittedName>
</protein>
<organism evidence="1">
    <name type="scientific">marine sediment metagenome</name>
    <dbReference type="NCBI Taxonomy" id="412755"/>
    <lineage>
        <taxon>unclassified sequences</taxon>
        <taxon>metagenomes</taxon>
        <taxon>ecological metagenomes</taxon>
    </lineage>
</organism>
<name>X1ES92_9ZZZZ</name>
<proteinExistence type="predicted"/>
<sequence>RVANAAVRKFDINESYLPLVIDAKYSTEELKSYLSTVAQVSKIIPRSRTEDQEKELDVAEASLRELYSQLSFADWIRVQNVFSDGGGLLGKGDSAINFLQQTPFFHSSQKGFTHLSVSELFGKARAAYPSFIKQKEEWKPSDESGACLIYLMGAYWADRGDLANGHKAFADASRVYRRYSEACSDPASKLLAELNSFWCIICMEAVNGVSDGIREMRMDFSEGL</sequence>
<dbReference type="AlphaFoldDB" id="X1ES92"/>